<protein>
    <submittedName>
        <fullName evidence="2">Virulence factor MviN</fullName>
    </submittedName>
</protein>
<keyword evidence="1" id="KW-0812">Transmembrane</keyword>
<evidence type="ECO:0000256" key="1">
    <source>
        <dbReference type="SAM" id="Phobius"/>
    </source>
</evidence>
<dbReference type="EMBL" id="AWOR01000012">
    <property type="protein sequence ID" value="KGH31484.1"/>
    <property type="molecule type" value="Genomic_DNA"/>
</dbReference>
<gene>
    <name evidence="2" type="ORF">P353_04365</name>
</gene>
<proteinExistence type="predicted"/>
<keyword evidence="1" id="KW-0472">Membrane</keyword>
<organism evidence="2 3">
    <name type="scientific">Comamonas testosteroni</name>
    <name type="common">Pseudomonas testosteroni</name>
    <dbReference type="NCBI Taxonomy" id="285"/>
    <lineage>
        <taxon>Bacteria</taxon>
        <taxon>Pseudomonadati</taxon>
        <taxon>Pseudomonadota</taxon>
        <taxon>Betaproteobacteria</taxon>
        <taxon>Burkholderiales</taxon>
        <taxon>Comamonadaceae</taxon>
        <taxon>Comamonas</taxon>
    </lineage>
</organism>
<feature type="transmembrane region" description="Helical" evidence="1">
    <location>
        <begin position="53"/>
        <end position="74"/>
    </location>
</feature>
<evidence type="ECO:0000313" key="3">
    <source>
        <dbReference type="Proteomes" id="UP000029553"/>
    </source>
</evidence>
<keyword evidence="1" id="KW-1133">Transmembrane helix</keyword>
<feature type="transmembrane region" description="Helical" evidence="1">
    <location>
        <begin position="12"/>
        <end position="33"/>
    </location>
</feature>
<comment type="caution">
    <text evidence="2">The sequence shown here is derived from an EMBL/GenBank/DDBJ whole genome shotgun (WGS) entry which is preliminary data.</text>
</comment>
<sequence>MTAKQVLWAQPYGKGLALLMCLFGFLGLMSGWMLLEADFSDGWRTAARIQWALVLQTMLALNSAMCFTLVWLLWTRNRAALLLGALYVVLGVVSQAGMFWYVGRLGSQVDMLSLGLWLGEAIFWLCIVGYLYWLKSRGVLR</sequence>
<feature type="transmembrane region" description="Helical" evidence="1">
    <location>
        <begin position="114"/>
        <end position="134"/>
    </location>
</feature>
<evidence type="ECO:0000313" key="2">
    <source>
        <dbReference type="EMBL" id="KGH31484.1"/>
    </source>
</evidence>
<feature type="transmembrane region" description="Helical" evidence="1">
    <location>
        <begin position="81"/>
        <end position="102"/>
    </location>
</feature>
<dbReference type="Proteomes" id="UP000029553">
    <property type="component" value="Unassembled WGS sequence"/>
</dbReference>
<reference evidence="2 3" key="1">
    <citation type="submission" date="2013-09" db="EMBL/GenBank/DDBJ databases">
        <title>High correlation between genotypes and phenotypes of environmental bacteria Comamonas testosteroni strains.</title>
        <authorList>
            <person name="Liu L."/>
            <person name="Zhu W."/>
            <person name="Xia X."/>
            <person name="Xu B."/>
            <person name="Luo M."/>
            <person name="Wang G."/>
        </authorList>
    </citation>
    <scope>NUCLEOTIDE SEQUENCE [LARGE SCALE GENOMIC DNA]</scope>
    <source>
        <strain evidence="2 3">JL40</strain>
    </source>
</reference>
<dbReference type="RefSeq" id="WP_034365789.1">
    <property type="nucleotide sequence ID" value="NZ_AWOR01000012.1"/>
</dbReference>
<name>A0A096FNI6_COMTE</name>
<accession>A0A096FNI6</accession>
<dbReference type="AlphaFoldDB" id="A0A096FNI6"/>